<dbReference type="EMBL" id="JACIIX010000004">
    <property type="protein sequence ID" value="MBB6210028.1"/>
    <property type="molecule type" value="Genomic_DNA"/>
</dbReference>
<protein>
    <submittedName>
        <fullName evidence="1">Putative metal-binding protein</fullName>
    </submittedName>
</protein>
<organism evidence="1 2">
    <name type="scientific">Novispirillum itersonii</name>
    <name type="common">Aquaspirillum itersonii</name>
    <dbReference type="NCBI Taxonomy" id="189"/>
    <lineage>
        <taxon>Bacteria</taxon>
        <taxon>Pseudomonadati</taxon>
        <taxon>Pseudomonadota</taxon>
        <taxon>Alphaproteobacteria</taxon>
        <taxon>Rhodospirillales</taxon>
        <taxon>Novispirillaceae</taxon>
        <taxon>Novispirillum</taxon>
    </lineage>
</organism>
<evidence type="ECO:0000313" key="2">
    <source>
        <dbReference type="Proteomes" id="UP000544872"/>
    </source>
</evidence>
<proteinExistence type="predicted"/>
<name>A0A7W9ZF86_NOVIT</name>
<accession>A0A7W9ZF86</accession>
<evidence type="ECO:0000313" key="1">
    <source>
        <dbReference type="EMBL" id="MBB6210028.1"/>
    </source>
</evidence>
<dbReference type="AlphaFoldDB" id="A0A7W9ZF86"/>
<gene>
    <name evidence="1" type="ORF">FHS48_001438</name>
</gene>
<dbReference type="InterPro" id="IPR012863">
    <property type="entry name" value="DUF1636"/>
</dbReference>
<dbReference type="Pfam" id="PF07845">
    <property type="entry name" value="DUF1636"/>
    <property type="match status" value="1"/>
</dbReference>
<dbReference type="RefSeq" id="WP_184262808.1">
    <property type="nucleotide sequence ID" value="NZ_JACIIX010000004.1"/>
</dbReference>
<dbReference type="Proteomes" id="UP000544872">
    <property type="component" value="Unassembled WGS sequence"/>
</dbReference>
<reference evidence="1 2" key="1">
    <citation type="submission" date="2020-08" db="EMBL/GenBank/DDBJ databases">
        <title>Genomic Encyclopedia of Type Strains, Phase IV (KMG-IV): sequencing the most valuable type-strain genomes for metagenomic binning, comparative biology and taxonomic classification.</title>
        <authorList>
            <person name="Goeker M."/>
        </authorList>
    </citation>
    <scope>NUCLEOTIDE SEQUENCE [LARGE SCALE GENOMIC DNA]</scope>
    <source>
        <strain evidence="1 2">DSM 11590</strain>
    </source>
</reference>
<sequence length="124" mass="13470">MTTEIIVCETCRHPDGTREKDGRTGGDALTETLRDAVASEDGIVIRTMKCLMACDRNCTAHVRAPGKMAYTLGRLSAEDESAGALLEYVRAYQKSETGVVPFRDWPQGVKGKFVSRAPAIGYDG</sequence>
<keyword evidence="2" id="KW-1185">Reference proteome</keyword>
<comment type="caution">
    <text evidence="1">The sequence shown here is derived from an EMBL/GenBank/DDBJ whole genome shotgun (WGS) entry which is preliminary data.</text>
</comment>